<organism evidence="1 2">
    <name type="scientific">[Clostridium] asparagiforme DSM 15981</name>
    <dbReference type="NCBI Taxonomy" id="518636"/>
    <lineage>
        <taxon>Bacteria</taxon>
        <taxon>Bacillati</taxon>
        <taxon>Bacillota</taxon>
        <taxon>Clostridia</taxon>
        <taxon>Lachnospirales</taxon>
        <taxon>Lachnospiraceae</taxon>
        <taxon>Enterocloster</taxon>
    </lineage>
</organism>
<reference evidence="1 2" key="1">
    <citation type="submission" date="2009-01" db="EMBL/GenBank/DDBJ databases">
        <authorList>
            <person name="Fulton L."/>
            <person name="Clifton S."/>
            <person name="Fulton B."/>
            <person name="Xu J."/>
            <person name="Minx P."/>
            <person name="Pepin K.H."/>
            <person name="Johnson M."/>
            <person name="Bhonagiri V."/>
            <person name="Nash W.E."/>
            <person name="Mardis E.R."/>
            <person name="Wilson R.K."/>
        </authorList>
    </citation>
    <scope>NUCLEOTIDE SEQUENCE [LARGE SCALE GENOMIC DNA]</scope>
    <source>
        <strain evidence="1 2">DSM 15981</strain>
    </source>
</reference>
<keyword evidence="2" id="KW-1185">Reference proteome</keyword>
<name>C0CUG7_9FIRM</name>
<comment type="caution">
    <text evidence="1">The sequence shown here is derived from an EMBL/GenBank/DDBJ whole genome shotgun (WGS) entry which is preliminary data.</text>
</comment>
<gene>
    <name evidence="1" type="ORF">CLOSTASPAR_00657</name>
</gene>
<sequence>MYPFRRRKTATKHIRLLHIYILMNFYDFARLLGNFPQFPVTVQTAGKLTRKAASSSLVSGFPCQFSHRMDIRCFPAGLFRSRR</sequence>
<accession>C0CUG7</accession>
<dbReference type="HOGENOM" id="CLU_2536560_0_0_9"/>
<reference evidence="1 2" key="2">
    <citation type="submission" date="2009-02" db="EMBL/GenBank/DDBJ databases">
        <title>Draft genome sequence of Clostridium asparagiforme (DSM 15981).</title>
        <authorList>
            <person name="Sudarsanam P."/>
            <person name="Ley R."/>
            <person name="Guruge J."/>
            <person name="Turnbaugh P.J."/>
            <person name="Mahowald M."/>
            <person name="Liep D."/>
            <person name="Gordon J."/>
        </authorList>
    </citation>
    <scope>NUCLEOTIDE SEQUENCE [LARGE SCALE GENOMIC DNA]</scope>
    <source>
        <strain evidence="1 2">DSM 15981</strain>
    </source>
</reference>
<dbReference type="EMBL" id="ACCJ01000030">
    <property type="protein sequence ID" value="EEG57167.1"/>
    <property type="molecule type" value="Genomic_DNA"/>
</dbReference>
<evidence type="ECO:0000313" key="2">
    <source>
        <dbReference type="Proteomes" id="UP000004756"/>
    </source>
</evidence>
<proteinExistence type="predicted"/>
<evidence type="ECO:0000313" key="1">
    <source>
        <dbReference type="EMBL" id="EEG57167.1"/>
    </source>
</evidence>
<dbReference type="AlphaFoldDB" id="C0CUG7"/>
<dbReference type="Proteomes" id="UP000004756">
    <property type="component" value="Unassembled WGS sequence"/>
</dbReference>
<protein>
    <submittedName>
        <fullName evidence="1">Uncharacterized protein</fullName>
    </submittedName>
</protein>